<dbReference type="AlphaFoldDB" id="A0AAU8EWX9"/>
<dbReference type="GO" id="GO:0033765">
    <property type="term" value="F:steroid dehydrogenase activity, acting on the CH-CH group of donors"/>
    <property type="evidence" value="ECO:0007669"/>
    <property type="project" value="UniProtKB-ARBA"/>
</dbReference>
<dbReference type="InterPro" id="IPR036188">
    <property type="entry name" value="FAD/NAD-bd_sf"/>
</dbReference>
<comment type="cofactor">
    <cofactor evidence="1">
        <name>FAD</name>
        <dbReference type="ChEBI" id="CHEBI:57692"/>
    </cofactor>
</comment>
<evidence type="ECO:0000256" key="3">
    <source>
        <dbReference type="ARBA" id="ARBA00022827"/>
    </source>
</evidence>
<evidence type="ECO:0000256" key="4">
    <source>
        <dbReference type="ARBA" id="ARBA00023002"/>
    </source>
</evidence>
<dbReference type="PANTHER" id="PTHR43400">
    <property type="entry name" value="FUMARATE REDUCTASE"/>
    <property type="match status" value="1"/>
</dbReference>
<evidence type="ECO:0000259" key="6">
    <source>
        <dbReference type="Pfam" id="PF00890"/>
    </source>
</evidence>
<sequence>MSEYDLIVIGSGFAGASAALSYCEKAQEAGRSGRVAVVEVGAEDERAGGSRWTMAWMRVYEDNRFCTSWKRLVEETSKGLADLEYCSALEREAPVTMKYLEDHGVEIYQHYENDVALEYETNKSIKWPVGGGLALVNKLLENLRNFDNAEIHYETEAVKLSISDDGRVNGVVVRGRDGALRTMSSKAVVIASGGFEGNPEMLTQYIGENAVDLRPIVPGLHRNKGAGIEMAMDIGADTAGQFDMFHSEVVDSRTSRPDSVIWGHNYGIVVNQESKRFFDEGEDYLFSHFELLAYEVWKNQNQKAFFITDKPIMERMRPGWVFETTDLEPEEGATVAELAEKLGLDPTALEATVAEFNASTPGGPFQPEILDGLGTKGLTPPKSNWANRIESGPFYGYPLEARITFTFGGLRVDTEARVLSKGGAAIPGLYAAGEITGLFYHEYPPASSSIRSMTFGRIAGANAVTYLKGAETSPRAASAPPASQAAQAAQAANSDTTGHSPHVASEAASKAAEKTANR</sequence>
<feature type="compositionally biased region" description="Low complexity" evidence="5">
    <location>
        <begin position="473"/>
        <end position="492"/>
    </location>
</feature>
<dbReference type="RefSeq" id="WP_353713625.1">
    <property type="nucleotide sequence ID" value="NZ_CP159280.1"/>
</dbReference>
<dbReference type="Gene3D" id="3.90.700.10">
    <property type="entry name" value="Succinate dehydrogenase/fumarate reductase flavoprotein, catalytic domain"/>
    <property type="match status" value="1"/>
</dbReference>
<accession>A0AAU8EWX9</accession>
<dbReference type="PRINTS" id="PR00411">
    <property type="entry name" value="PNDRDTASEI"/>
</dbReference>
<feature type="region of interest" description="Disordered" evidence="5">
    <location>
        <begin position="473"/>
        <end position="518"/>
    </location>
</feature>
<dbReference type="InterPro" id="IPR003953">
    <property type="entry name" value="FAD-dep_OxRdtase_2_FAD-bd"/>
</dbReference>
<dbReference type="EMBL" id="CP159280">
    <property type="protein sequence ID" value="XCH13944.1"/>
    <property type="molecule type" value="Genomic_DNA"/>
</dbReference>
<gene>
    <name evidence="7" type="ORF">ABRP34_22845</name>
</gene>
<dbReference type="Pfam" id="PF00890">
    <property type="entry name" value="FAD_binding_2"/>
    <property type="match status" value="1"/>
</dbReference>
<dbReference type="SUPFAM" id="SSF56425">
    <property type="entry name" value="Succinate dehydrogenase/fumarate reductase flavoprotein, catalytic domain"/>
    <property type="match status" value="1"/>
</dbReference>
<dbReference type="Gene3D" id="3.50.50.60">
    <property type="entry name" value="FAD/NAD(P)-binding domain"/>
    <property type="match status" value="1"/>
</dbReference>
<evidence type="ECO:0000256" key="1">
    <source>
        <dbReference type="ARBA" id="ARBA00001974"/>
    </source>
</evidence>
<keyword evidence="2" id="KW-0285">Flavoprotein</keyword>
<name>A0AAU8EWX9_9MICC</name>
<keyword evidence="7" id="KW-0614">Plasmid</keyword>
<geneLocation type="plasmid" evidence="7">
    <name>unnamed</name>
</geneLocation>
<keyword evidence="3" id="KW-0274">FAD</keyword>
<reference evidence="7" key="1">
    <citation type="submission" date="2024-06" db="EMBL/GenBank/DDBJ databases">
        <title>Biodegradation of dimethachlon by Arthrobacter sp. K5: mechanistic insights and ecological implications.</title>
        <authorList>
            <person name="Hu S."/>
            <person name="Lu P."/>
        </authorList>
    </citation>
    <scope>NUCLEOTIDE SEQUENCE</scope>
    <source>
        <strain evidence="7">K5</strain>
        <plasmid evidence="7">unnamed</plasmid>
    </source>
</reference>
<dbReference type="PANTHER" id="PTHR43400:SF7">
    <property type="entry name" value="FAD-DEPENDENT OXIDOREDUCTASE 2 FAD BINDING DOMAIN-CONTAINING PROTEIN"/>
    <property type="match status" value="1"/>
</dbReference>
<dbReference type="SUPFAM" id="SSF51905">
    <property type="entry name" value="FAD/NAD(P)-binding domain"/>
    <property type="match status" value="1"/>
</dbReference>
<dbReference type="InterPro" id="IPR050315">
    <property type="entry name" value="FAD-oxidoreductase_2"/>
</dbReference>
<organism evidence="7">
    <name type="scientific">Arthrobacter sp. K5</name>
    <dbReference type="NCBI Taxonomy" id="2839623"/>
    <lineage>
        <taxon>Bacteria</taxon>
        <taxon>Bacillati</taxon>
        <taxon>Actinomycetota</taxon>
        <taxon>Actinomycetes</taxon>
        <taxon>Micrococcales</taxon>
        <taxon>Micrococcaceae</taxon>
        <taxon>Arthrobacter</taxon>
    </lineage>
</organism>
<evidence type="ECO:0000313" key="7">
    <source>
        <dbReference type="EMBL" id="XCH13944.1"/>
    </source>
</evidence>
<evidence type="ECO:0000256" key="2">
    <source>
        <dbReference type="ARBA" id="ARBA00022630"/>
    </source>
</evidence>
<proteinExistence type="predicted"/>
<protein>
    <submittedName>
        <fullName evidence="7">FAD-binding protein</fullName>
    </submittedName>
</protein>
<dbReference type="InterPro" id="IPR027477">
    <property type="entry name" value="Succ_DH/fumarate_Rdtase_cat_sf"/>
</dbReference>
<feature type="domain" description="FAD-dependent oxidoreductase 2 FAD-binding" evidence="6">
    <location>
        <begin position="5"/>
        <end position="446"/>
    </location>
</feature>
<evidence type="ECO:0000256" key="5">
    <source>
        <dbReference type="SAM" id="MobiDB-lite"/>
    </source>
</evidence>
<keyword evidence="4" id="KW-0560">Oxidoreductase</keyword>